<feature type="transmembrane region" description="Helical" evidence="1">
    <location>
        <begin position="259"/>
        <end position="282"/>
    </location>
</feature>
<dbReference type="OrthoDB" id="2140105at2759"/>
<dbReference type="AlphaFoldDB" id="A0A9P9ARH1"/>
<proteinExistence type="predicted"/>
<dbReference type="InterPro" id="IPR053001">
    <property type="entry name" value="MNNG_permease-like"/>
</dbReference>
<reference evidence="3 4" key="1">
    <citation type="journal article" date="2021" name="Nat. Commun.">
        <title>Genetic determinants of endophytism in the Arabidopsis root mycobiome.</title>
        <authorList>
            <person name="Mesny F."/>
            <person name="Miyauchi S."/>
            <person name="Thiergart T."/>
            <person name="Pickel B."/>
            <person name="Atanasova L."/>
            <person name="Karlsson M."/>
            <person name="Huettel B."/>
            <person name="Barry K.W."/>
            <person name="Haridas S."/>
            <person name="Chen C."/>
            <person name="Bauer D."/>
            <person name="Andreopoulos W."/>
            <person name="Pangilinan J."/>
            <person name="LaButti K."/>
            <person name="Riley R."/>
            <person name="Lipzen A."/>
            <person name="Clum A."/>
            <person name="Drula E."/>
            <person name="Henrissat B."/>
            <person name="Kohler A."/>
            <person name="Grigoriev I.V."/>
            <person name="Martin F.M."/>
            <person name="Hacquard S."/>
        </authorList>
    </citation>
    <scope>NUCLEOTIDE SEQUENCE [LARGE SCALE GENOMIC DNA]</scope>
    <source>
        <strain evidence="3 4">MPI-CAGE-CH-0241</strain>
    </source>
</reference>
<sequence>MASAKHTPNRSPRFWRGRIQSTVVPSVMSGIMLMLLILANMCYLYGTTFRQETRVHALKVLLVDFDQGELGTAVVRASQGLQSHHFPTVELGSMSQYSDPTAIKQAVCKAEYWAALYVNKDASKTLASAVNGSSREYDPASAVTYTYNQARYPVIADSYIINGIVSVIAASRATYYESSSANATFSTLDTTDQDSVVAYLNPIGSSADLIQPTGQVSRVFHNTVNLVIPPLAQFFFLLALNGIAMGSGFHAQARVRDVWLFRFCLSKIYTCLSGITMAGYIWAFKETWGVTGSDFAKSWMLFWFLMDTQYQVMESIVGSFLPIAFTPFFVFTWIITNVASTVFPLEIMPGWYRVGYALPSHEAYSLMVQIWSGCADQTRVALPVMFSWWIIGHVTAVFSVRKRCSDARSMAANADAASEMTVSNAVLDVDISEDGEMTTQSNSPPSK</sequence>
<keyword evidence="1" id="KW-0472">Membrane</keyword>
<dbReference type="PANTHER" id="PTHR34814">
    <property type="entry name" value="NITROSOGUANIDINE RESISTANCE PROTEIN SNG1"/>
    <property type="match status" value="1"/>
</dbReference>
<keyword evidence="1" id="KW-0812">Transmembrane</keyword>
<feature type="transmembrane region" description="Helical" evidence="1">
    <location>
        <begin position="380"/>
        <end position="400"/>
    </location>
</feature>
<feature type="transmembrane region" description="Helical" evidence="1">
    <location>
        <begin position="226"/>
        <end position="247"/>
    </location>
</feature>
<name>A0A9P9ARH1_9HYPO</name>
<accession>A0A9P9ARH1</accession>
<gene>
    <name evidence="3" type="ORF">B0T10DRAFT_583346</name>
</gene>
<comment type="caution">
    <text evidence="3">The sequence shown here is derived from an EMBL/GenBank/DDBJ whole genome shotgun (WGS) entry which is preliminary data.</text>
</comment>
<evidence type="ECO:0000256" key="1">
    <source>
        <dbReference type="SAM" id="Phobius"/>
    </source>
</evidence>
<evidence type="ECO:0000313" key="4">
    <source>
        <dbReference type="Proteomes" id="UP000777438"/>
    </source>
</evidence>
<keyword evidence="4" id="KW-1185">Reference proteome</keyword>
<dbReference type="EMBL" id="JAGPYM010000003">
    <property type="protein sequence ID" value="KAH6896736.1"/>
    <property type="molecule type" value="Genomic_DNA"/>
</dbReference>
<dbReference type="InterPro" id="IPR022703">
    <property type="entry name" value="DUF3533"/>
</dbReference>
<dbReference type="Proteomes" id="UP000777438">
    <property type="component" value="Unassembled WGS sequence"/>
</dbReference>
<dbReference type="Pfam" id="PF12051">
    <property type="entry name" value="DUF3533"/>
    <property type="match status" value="1"/>
</dbReference>
<feature type="domain" description="DUF3533" evidence="2">
    <location>
        <begin position="30"/>
        <end position="392"/>
    </location>
</feature>
<evidence type="ECO:0000313" key="3">
    <source>
        <dbReference type="EMBL" id="KAH6896736.1"/>
    </source>
</evidence>
<organism evidence="3 4">
    <name type="scientific">Thelonectria olida</name>
    <dbReference type="NCBI Taxonomy" id="1576542"/>
    <lineage>
        <taxon>Eukaryota</taxon>
        <taxon>Fungi</taxon>
        <taxon>Dikarya</taxon>
        <taxon>Ascomycota</taxon>
        <taxon>Pezizomycotina</taxon>
        <taxon>Sordariomycetes</taxon>
        <taxon>Hypocreomycetidae</taxon>
        <taxon>Hypocreales</taxon>
        <taxon>Nectriaceae</taxon>
        <taxon>Thelonectria</taxon>
    </lineage>
</organism>
<dbReference type="GO" id="GO:0016020">
    <property type="term" value="C:membrane"/>
    <property type="evidence" value="ECO:0007669"/>
    <property type="project" value="TreeGrafter"/>
</dbReference>
<dbReference type="PANTHER" id="PTHR34814:SF2">
    <property type="entry name" value="DUF3533 DOMAIN-CONTAINING PROTEIN"/>
    <property type="match status" value="1"/>
</dbReference>
<protein>
    <recommendedName>
        <fullName evidence="2">DUF3533 domain-containing protein</fullName>
    </recommendedName>
</protein>
<feature type="transmembrane region" description="Helical" evidence="1">
    <location>
        <begin position="21"/>
        <end position="46"/>
    </location>
</feature>
<evidence type="ECO:0000259" key="2">
    <source>
        <dbReference type="Pfam" id="PF12051"/>
    </source>
</evidence>
<keyword evidence="1" id="KW-1133">Transmembrane helix</keyword>